<protein>
    <submittedName>
        <fullName evidence="2">Uncharacterized protein</fullName>
    </submittedName>
</protein>
<dbReference type="AlphaFoldDB" id="A0AAN8MGU4"/>
<feature type="compositionally biased region" description="Acidic residues" evidence="1">
    <location>
        <begin position="216"/>
        <end position="244"/>
    </location>
</feature>
<feature type="region of interest" description="Disordered" evidence="1">
    <location>
        <begin position="96"/>
        <end position="115"/>
    </location>
</feature>
<feature type="compositionally biased region" description="Acidic residues" evidence="1">
    <location>
        <begin position="393"/>
        <end position="405"/>
    </location>
</feature>
<feature type="compositionally biased region" description="Basic and acidic residues" evidence="1">
    <location>
        <begin position="28"/>
        <end position="50"/>
    </location>
</feature>
<feature type="region of interest" description="Disordered" evidence="1">
    <location>
        <begin position="1"/>
        <end position="50"/>
    </location>
</feature>
<feature type="compositionally biased region" description="Low complexity" evidence="1">
    <location>
        <begin position="301"/>
        <end position="319"/>
    </location>
</feature>
<gene>
    <name evidence="2" type="ORF">TWF718_011108</name>
</gene>
<dbReference type="Proteomes" id="UP001313282">
    <property type="component" value="Unassembled WGS sequence"/>
</dbReference>
<evidence type="ECO:0000256" key="1">
    <source>
        <dbReference type="SAM" id="MobiDB-lite"/>
    </source>
</evidence>
<comment type="caution">
    <text evidence="2">The sequence shown here is derived from an EMBL/GenBank/DDBJ whole genome shotgun (WGS) entry which is preliminary data.</text>
</comment>
<organism evidence="2 3">
    <name type="scientific">Orbilia javanica</name>
    <dbReference type="NCBI Taxonomy" id="47235"/>
    <lineage>
        <taxon>Eukaryota</taxon>
        <taxon>Fungi</taxon>
        <taxon>Dikarya</taxon>
        <taxon>Ascomycota</taxon>
        <taxon>Pezizomycotina</taxon>
        <taxon>Orbiliomycetes</taxon>
        <taxon>Orbiliales</taxon>
        <taxon>Orbiliaceae</taxon>
        <taxon>Orbilia</taxon>
    </lineage>
</organism>
<sequence>MGRYLPWRDGPSDGSRPRKRVKAGPSTDELRGEGSKGKGGEAIREDEYMRPGIKSDDRFIMVEDELLQIAKSYTAKLHSAELARLQAQIALRKAQKFSASQSSQPRIPGSMPKKRQVVLQRRAHDAAIRKAAGIQTDKESAEKEEPYNPKFSSQSLGRLMTTSAVPINSTLPLPLAPGKAIKPATRAAAGYTRASFKKITSSQISPSQVRSSQVAEYDENDTDETESYSDDDGDDDNDDDDDLDLMPRRSSSIRIPPKLTPTERPTSSYASDKRISLPEYPPQPTLNSRLLSSSPHRFKKSSLLSSSPPRRPSKTLPLSNTRKKAASPIPKPELPPTDSDSDNDYANAEQAARWRRRRSLQKHIDTSISATKPASTPFSTSRPKSTTLKLSNDNDDEDDDNDFADAEQAARFRKRKQLAAAQKSGAKS</sequence>
<feature type="region of interest" description="Disordered" evidence="1">
    <location>
        <begin position="196"/>
        <end position="408"/>
    </location>
</feature>
<reference evidence="2 3" key="1">
    <citation type="submission" date="2019-10" db="EMBL/GenBank/DDBJ databases">
        <authorList>
            <person name="Palmer J.M."/>
        </authorList>
    </citation>
    <scope>NUCLEOTIDE SEQUENCE [LARGE SCALE GENOMIC DNA]</scope>
    <source>
        <strain evidence="2 3">TWF718</strain>
    </source>
</reference>
<feature type="compositionally biased region" description="Basic and acidic residues" evidence="1">
    <location>
        <begin position="136"/>
        <end position="147"/>
    </location>
</feature>
<evidence type="ECO:0000313" key="2">
    <source>
        <dbReference type="EMBL" id="KAK6333289.1"/>
    </source>
</evidence>
<accession>A0AAN8MGU4</accession>
<feature type="region of interest" description="Disordered" evidence="1">
    <location>
        <begin position="129"/>
        <end position="155"/>
    </location>
</feature>
<feature type="compositionally biased region" description="Polar residues" evidence="1">
    <location>
        <begin position="285"/>
        <end position="295"/>
    </location>
</feature>
<dbReference type="EMBL" id="JAVHNR010000009">
    <property type="protein sequence ID" value="KAK6333289.1"/>
    <property type="molecule type" value="Genomic_DNA"/>
</dbReference>
<evidence type="ECO:0000313" key="3">
    <source>
        <dbReference type="Proteomes" id="UP001313282"/>
    </source>
</evidence>
<feature type="compositionally biased region" description="Low complexity" evidence="1">
    <location>
        <begin position="201"/>
        <end position="213"/>
    </location>
</feature>
<keyword evidence="3" id="KW-1185">Reference proteome</keyword>
<name>A0AAN8MGU4_9PEZI</name>
<proteinExistence type="predicted"/>
<feature type="compositionally biased region" description="Polar residues" evidence="1">
    <location>
        <begin position="366"/>
        <end position="391"/>
    </location>
</feature>